<dbReference type="AlphaFoldDB" id="A0A0G1WY75"/>
<accession>A0A0G1WY75</accession>
<dbReference type="Gene3D" id="1.10.150.240">
    <property type="entry name" value="Putative phosphatase, domain 2"/>
    <property type="match status" value="1"/>
</dbReference>
<dbReference type="PANTHER" id="PTHR43434:SF1">
    <property type="entry name" value="PHOSPHOGLYCOLATE PHOSPHATASE"/>
    <property type="match status" value="1"/>
</dbReference>
<evidence type="ECO:0000313" key="1">
    <source>
        <dbReference type="EMBL" id="KKU87160.1"/>
    </source>
</evidence>
<comment type="caution">
    <text evidence="1">The sequence shown here is derived from an EMBL/GenBank/DDBJ whole genome shotgun (WGS) entry which is preliminary data.</text>
</comment>
<name>A0A0G1WY75_9BACT</name>
<dbReference type="SFLD" id="SFLDS00003">
    <property type="entry name" value="Haloacid_Dehalogenase"/>
    <property type="match status" value="1"/>
</dbReference>
<dbReference type="NCBIfam" id="TIGR01509">
    <property type="entry name" value="HAD-SF-IA-v3"/>
    <property type="match status" value="1"/>
</dbReference>
<dbReference type="NCBIfam" id="TIGR01549">
    <property type="entry name" value="HAD-SF-IA-v1"/>
    <property type="match status" value="1"/>
</dbReference>
<gene>
    <name evidence="1" type="ORF">UY16_C0036G0002</name>
</gene>
<dbReference type="InterPro" id="IPR050155">
    <property type="entry name" value="HAD-like_hydrolase_sf"/>
</dbReference>
<dbReference type="InterPro" id="IPR041492">
    <property type="entry name" value="HAD_2"/>
</dbReference>
<dbReference type="Proteomes" id="UP000034739">
    <property type="component" value="Unassembled WGS sequence"/>
</dbReference>
<dbReference type="Pfam" id="PF13419">
    <property type="entry name" value="HAD_2"/>
    <property type="match status" value="1"/>
</dbReference>
<dbReference type="Gene3D" id="3.40.50.1000">
    <property type="entry name" value="HAD superfamily/HAD-like"/>
    <property type="match status" value="1"/>
</dbReference>
<dbReference type="SFLD" id="SFLDG01129">
    <property type="entry name" value="C1.5:_HAD__Beta-PGM__Phosphata"/>
    <property type="match status" value="1"/>
</dbReference>
<dbReference type="InterPro" id="IPR006439">
    <property type="entry name" value="HAD-SF_hydro_IA"/>
</dbReference>
<protein>
    <submittedName>
        <fullName evidence="1">Phosphoglycolate phosphatase</fullName>
    </submittedName>
</protein>
<dbReference type="EMBL" id="LCOY01000036">
    <property type="protein sequence ID" value="KKU87160.1"/>
    <property type="molecule type" value="Genomic_DNA"/>
</dbReference>
<dbReference type="SFLD" id="SFLDG01135">
    <property type="entry name" value="C1.5.6:_HAD__Beta-PGM__Phospha"/>
    <property type="match status" value="1"/>
</dbReference>
<dbReference type="PANTHER" id="PTHR43434">
    <property type="entry name" value="PHOSPHOGLYCOLATE PHOSPHATASE"/>
    <property type="match status" value="1"/>
</dbReference>
<dbReference type="GO" id="GO:0006281">
    <property type="term" value="P:DNA repair"/>
    <property type="evidence" value="ECO:0007669"/>
    <property type="project" value="TreeGrafter"/>
</dbReference>
<dbReference type="InterPro" id="IPR036412">
    <property type="entry name" value="HAD-like_sf"/>
</dbReference>
<dbReference type="SUPFAM" id="SSF56784">
    <property type="entry name" value="HAD-like"/>
    <property type="match status" value="1"/>
</dbReference>
<dbReference type="GO" id="GO:0008967">
    <property type="term" value="F:phosphoglycolate phosphatase activity"/>
    <property type="evidence" value="ECO:0007669"/>
    <property type="project" value="TreeGrafter"/>
</dbReference>
<evidence type="ECO:0000313" key="2">
    <source>
        <dbReference type="Proteomes" id="UP000034739"/>
    </source>
</evidence>
<dbReference type="GO" id="GO:0005829">
    <property type="term" value="C:cytosol"/>
    <property type="evidence" value="ECO:0007669"/>
    <property type="project" value="TreeGrafter"/>
</dbReference>
<dbReference type="InterPro" id="IPR023198">
    <property type="entry name" value="PGP-like_dom2"/>
</dbReference>
<dbReference type="InterPro" id="IPR023214">
    <property type="entry name" value="HAD_sf"/>
</dbReference>
<organism evidence="1 2">
    <name type="scientific">Candidatus Gottesmanbacteria bacterium GW2011_GWA2_47_9</name>
    <dbReference type="NCBI Taxonomy" id="1618445"/>
    <lineage>
        <taxon>Bacteria</taxon>
        <taxon>Candidatus Gottesmaniibacteriota</taxon>
    </lineage>
</organism>
<reference evidence="1 2" key="1">
    <citation type="journal article" date="2015" name="Nature">
        <title>rRNA introns, odd ribosomes, and small enigmatic genomes across a large radiation of phyla.</title>
        <authorList>
            <person name="Brown C.T."/>
            <person name="Hug L.A."/>
            <person name="Thomas B.C."/>
            <person name="Sharon I."/>
            <person name="Castelle C.J."/>
            <person name="Singh A."/>
            <person name="Wilkins M.J."/>
            <person name="Williams K.H."/>
            <person name="Banfield J.F."/>
        </authorList>
    </citation>
    <scope>NUCLEOTIDE SEQUENCE [LARGE SCALE GENOMIC DNA]</scope>
</reference>
<proteinExistence type="predicted"/>
<sequence>MKYSSVIFDWDGTLAMTLHLWLDGFRSELGKQGFRYSDKVIVDDFFYEHGKAGIKYPDIDFKALVPPVHQYVNSHVSYLKIYPGAREALERLHENNINLTLVSSSEKTLLMESLRQAGFLGFFSAIVSGNDVTNHKPDPEPFEQILKIAKMSPKGAIVLGDSHTDIMAAKAAGLDSCLFLPPENKIFYDFAKLKESKPTFTVESLKEFAALVISE</sequence>